<evidence type="ECO:0000313" key="1">
    <source>
        <dbReference type="EMBL" id="KAH7666000.1"/>
    </source>
</evidence>
<sequence length="113" mass="13184">MHGIFGRIMKSHMYNPSRVKLLSKHMYPEEVFNDLNPDRAFTLWRFRNMYVEGNDVQKLQYSKVKNYKNSNSKEQPKQIISNQGSDMIVDPLDCIFGDLESGKKISHSNNVSK</sequence>
<protein>
    <submittedName>
        <fullName evidence="1">NAD(P)-binding domain-containing protein</fullName>
    </submittedName>
</protein>
<name>A0ACB7UZ10_DIOAL</name>
<evidence type="ECO:0000313" key="2">
    <source>
        <dbReference type="Proteomes" id="UP000827976"/>
    </source>
</evidence>
<proteinExistence type="predicted"/>
<dbReference type="EMBL" id="CM037023">
    <property type="protein sequence ID" value="KAH7666000.1"/>
    <property type="molecule type" value="Genomic_DNA"/>
</dbReference>
<comment type="caution">
    <text evidence="1">The sequence shown here is derived from an EMBL/GenBank/DDBJ whole genome shotgun (WGS) entry which is preliminary data.</text>
</comment>
<organism evidence="1 2">
    <name type="scientific">Dioscorea alata</name>
    <name type="common">Purple yam</name>
    <dbReference type="NCBI Taxonomy" id="55571"/>
    <lineage>
        <taxon>Eukaryota</taxon>
        <taxon>Viridiplantae</taxon>
        <taxon>Streptophyta</taxon>
        <taxon>Embryophyta</taxon>
        <taxon>Tracheophyta</taxon>
        <taxon>Spermatophyta</taxon>
        <taxon>Magnoliopsida</taxon>
        <taxon>Liliopsida</taxon>
        <taxon>Dioscoreales</taxon>
        <taxon>Dioscoreaceae</taxon>
        <taxon>Dioscorea</taxon>
    </lineage>
</organism>
<dbReference type="Proteomes" id="UP000827976">
    <property type="component" value="Chromosome 13"/>
</dbReference>
<reference evidence="2" key="1">
    <citation type="journal article" date="2022" name="Nat. Commun.">
        <title>Chromosome evolution and the genetic basis of agronomically important traits in greater yam.</title>
        <authorList>
            <person name="Bredeson J.V."/>
            <person name="Lyons J.B."/>
            <person name="Oniyinde I.O."/>
            <person name="Okereke N.R."/>
            <person name="Kolade O."/>
            <person name="Nnabue I."/>
            <person name="Nwadili C.O."/>
            <person name="Hribova E."/>
            <person name="Parker M."/>
            <person name="Nwogha J."/>
            <person name="Shu S."/>
            <person name="Carlson J."/>
            <person name="Kariba R."/>
            <person name="Muthemba S."/>
            <person name="Knop K."/>
            <person name="Barton G.J."/>
            <person name="Sherwood A.V."/>
            <person name="Lopez-Montes A."/>
            <person name="Asiedu R."/>
            <person name="Jamnadass R."/>
            <person name="Muchugi A."/>
            <person name="Goodstein D."/>
            <person name="Egesi C.N."/>
            <person name="Featherston J."/>
            <person name="Asfaw A."/>
            <person name="Simpson G.G."/>
            <person name="Dolezel J."/>
            <person name="Hendre P.S."/>
            <person name="Van Deynze A."/>
            <person name="Kumar P.L."/>
            <person name="Obidiegwu J.E."/>
            <person name="Bhattacharjee R."/>
            <person name="Rokhsar D.S."/>
        </authorList>
    </citation>
    <scope>NUCLEOTIDE SEQUENCE [LARGE SCALE GENOMIC DNA]</scope>
    <source>
        <strain evidence="2">cv. TDa95/00328</strain>
    </source>
</reference>
<keyword evidence="2" id="KW-1185">Reference proteome</keyword>
<gene>
    <name evidence="1" type="ORF">IHE45_13G070800</name>
</gene>
<accession>A0ACB7UZ10</accession>